<feature type="domain" description="Fatty acid hydroxylase" evidence="8">
    <location>
        <begin position="90"/>
        <end position="227"/>
    </location>
</feature>
<keyword evidence="4" id="KW-0560">Oxidoreductase</keyword>
<dbReference type="PANTHER" id="PTHR21624:SF1">
    <property type="entry name" value="ALKYLGLYCEROL MONOOXYGENASE"/>
    <property type="match status" value="1"/>
</dbReference>
<evidence type="ECO:0000313" key="10">
    <source>
        <dbReference type="Proteomes" id="UP001208041"/>
    </source>
</evidence>
<dbReference type="Pfam" id="PF04116">
    <property type="entry name" value="FA_hydroxylase"/>
    <property type="match status" value="1"/>
</dbReference>
<dbReference type="GO" id="GO:0050479">
    <property type="term" value="F:glyceryl-ether monooxygenase activity"/>
    <property type="evidence" value="ECO:0007669"/>
    <property type="project" value="TreeGrafter"/>
</dbReference>
<accession>A0AAE3LSE9</accession>
<feature type="transmembrane region" description="Helical" evidence="7">
    <location>
        <begin position="6"/>
        <end position="27"/>
    </location>
</feature>
<dbReference type="GO" id="GO:0008610">
    <property type="term" value="P:lipid biosynthetic process"/>
    <property type="evidence" value="ECO:0007669"/>
    <property type="project" value="InterPro"/>
</dbReference>
<sequence length="266" mass="30001">MNSETTLRLAVFLGLFACFAAVEVFWPRRKGGQKRKQRWFVNWSIVLLDTVTLRLMSVIVPLLAVGAAIDAQARGVGLLNSTEWPAAIEFIVAILVFDLAIWFQHLLMHRIPILWRLHQVHHVDEEMDVTTAIRFHPIEIALSMLLKIGLVYVLGPSAIAVVAFEVLLNGTALFNHANIKLPVGVDRIVRLVLVTPDMHRVHHSIHPKEHHRNFGFSLSIWDKVFGTYLAQPAEPHETMPIGLSYDQQTPKTLGAALSMPFREPKP</sequence>
<dbReference type="GO" id="GO:0006643">
    <property type="term" value="P:membrane lipid metabolic process"/>
    <property type="evidence" value="ECO:0007669"/>
    <property type="project" value="TreeGrafter"/>
</dbReference>
<dbReference type="GO" id="GO:0016020">
    <property type="term" value="C:membrane"/>
    <property type="evidence" value="ECO:0007669"/>
    <property type="project" value="GOC"/>
</dbReference>
<keyword evidence="3 7" id="KW-1133">Transmembrane helix</keyword>
<evidence type="ECO:0000256" key="1">
    <source>
        <dbReference type="ARBA" id="ARBA00004127"/>
    </source>
</evidence>
<keyword evidence="2 7" id="KW-0812">Transmembrane</keyword>
<reference evidence="9" key="1">
    <citation type="submission" date="2022-10" db="EMBL/GenBank/DDBJ databases">
        <authorList>
            <person name="Yue Y."/>
        </authorList>
    </citation>
    <scope>NUCLEOTIDE SEQUENCE</scope>
    <source>
        <strain evidence="9">Z654</strain>
    </source>
</reference>
<evidence type="ECO:0000256" key="5">
    <source>
        <dbReference type="ARBA" id="ARBA00023098"/>
    </source>
</evidence>
<dbReference type="PANTHER" id="PTHR21624">
    <property type="entry name" value="STEROL DESATURASE-RELATED PROTEIN"/>
    <property type="match status" value="1"/>
</dbReference>
<keyword evidence="5" id="KW-0443">Lipid metabolism</keyword>
<evidence type="ECO:0000256" key="7">
    <source>
        <dbReference type="SAM" id="Phobius"/>
    </source>
</evidence>
<evidence type="ECO:0000256" key="2">
    <source>
        <dbReference type="ARBA" id="ARBA00022692"/>
    </source>
</evidence>
<evidence type="ECO:0000313" key="9">
    <source>
        <dbReference type="EMBL" id="MCV6825494.1"/>
    </source>
</evidence>
<comment type="subcellular location">
    <subcellularLocation>
        <location evidence="1">Endomembrane system</location>
        <topology evidence="1">Multi-pass membrane protein</topology>
    </subcellularLocation>
</comment>
<dbReference type="InterPro" id="IPR006694">
    <property type="entry name" value="Fatty_acid_hydroxylase"/>
</dbReference>
<protein>
    <submittedName>
        <fullName evidence="9">Sterol desaturase family protein</fullName>
    </submittedName>
</protein>
<dbReference type="GO" id="GO:0012505">
    <property type="term" value="C:endomembrane system"/>
    <property type="evidence" value="ECO:0007669"/>
    <property type="project" value="UniProtKB-SubCell"/>
</dbReference>
<organism evidence="9 10">
    <name type="scientific">Halocynthiibacter halioticoli</name>
    <dbReference type="NCBI Taxonomy" id="2986804"/>
    <lineage>
        <taxon>Bacteria</taxon>
        <taxon>Pseudomonadati</taxon>
        <taxon>Pseudomonadota</taxon>
        <taxon>Alphaproteobacteria</taxon>
        <taxon>Rhodobacterales</taxon>
        <taxon>Paracoccaceae</taxon>
        <taxon>Halocynthiibacter</taxon>
    </lineage>
</organism>
<name>A0AAE3LSE9_9RHOB</name>
<gene>
    <name evidence="9" type="ORF">OH136_13115</name>
</gene>
<evidence type="ECO:0000256" key="3">
    <source>
        <dbReference type="ARBA" id="ARBA00022989"/>
    </source>
</evidence>
<dbReference type="RefSeq" id="WP_263954369.1">
    <property type="nucleotide sequence ID" value="NZ_JAOYFC010000002.1"/>
</dbReference>
<dbReference type="EMBL" id="JAOYFC010000002">
    <property type="protein sequence ID" value="MCV6825494.1"/>
    <property type="molecule type" value="Genomic_DNA"/>
</dbReference>
<evidence type="ECO:0000259" key="8">
    <source>
        <dbReference type="Pfam" id="PF04116"/>
    </source>
</evidence>
<dbReference type="Proteomes" id="UP001208041">
    <property type="component" value="Unassembled WGS sequence"/>
</dbReference>
<keyword evidence="6 7" id="KW-0472">Membrane</keyword>
<feature type="transmembrane region" description="Helical" evidence="7">
    <location>
        <begin position="144"/>
        <end position="168"/>
    </location>
</feature>
<feature type="transmembrane region" description="Helical" evidence="7">
    <location>
        <begin position="39"/>
        <end position="64"/>
    </location>
</feature>
<feature type="transmembrane region" description="Helical" evidence="7">
    <location>
        <begin position="84"/>
        <end position="103"/>
    </location>
</feature>
<dbReference type="GO" id="GO:0005506">
    <property type="term" value="F:iron ion binding"/>
    <property type="evidence" value="ECO:0007669"/>
    <property type="project" value="InterPro"/>
</dbReference>
<proteinExistence type="predicted"/>
<keyword evidence="10" id="KW-1185">Reference proteome</keyword>
<evidence type="ECO:0000256" key="4">
    <source>
        <dbReference type="ARBA" id="ARBA00023002"/>
    </source>
</evidence>
<evidence type="ECO:0000256" key="6">
    <source>
        <dbReference type="ARBA" id="ARBA00023136"/>
    </source>
</evidence>
<dbReference type="AlphaFoldDB" id="A0AAE3LSE9"/>
<dbReference type="InterPro" id="IPR051689">
    <property type="entry name" value="Sterol_desaturase/TMEM195"/>
</dbReference>
<comment type="caution">
    <text evidence="9">The sequence shown here is derived from an EMBL/GenBank/DDBJ whole genome shotgun (WGS) entry which is preliminary data.</text>
</comment>